<sequence length="440" mass="52137">MNCRRCTYLGAYNSFIEEKFKHKELHLEELSKYLVRERQMRLIVIIDNADQFDMETQESAFLFASSLNRRAFCGVFVSLREGYYYKWRNLPPFNAFESNVYHVTAPKYSEVLQKRISYTLKKIEFDSSVIERNVTGVNQVGYKIEMETQNIKEFFLSLQNSLFDNSNELIVDFLNYSTFPNTREGLRLFKLFLISGYTDVSEYIMRVRFNRDNHKITIPIHEFVKSIGLHNKLYYNHEISVIPNLFYPCNESSNHFLKIWILKYLSNKLKSGGNVNKYDSLSDLANCFINYGYKTDIIYKELELLLKLELIETDEILTDIKWVNLPEKVFNVCISAKGYYYLNEVMNRFYYFELVLQDTPIFDEVFFNNMCQVFPHCTENGKRNMNNRIETVECFMRYLGEQENHEPRVVLNQLGSIVQDIKNKGMDADIRNIKDKMGLS</sequence>
<dbReference type="HOGENOM" id="CLU_622077_0_0_10"/>
<evidence type="ECO:0000313" key="2">
    <source>
        <dbReference type="Proteomes" id="UP000002965"/>
    </source>
</evidence>
<organism evidence="1 2">
    <name type="scientific">Bacteroides caccae CL03T12C61</name>
    <dbReference type="NCBI Taxonomy" id="997873"/>
    <lineage>
        <taxon>Bacteria</taxon>
        <taxon>Pseudomonadati</taxon>
        <taxon>Bacteroidota</taxon>
        <taxon>Bacteroidia</taxon>
        <taxon>Bacteroidales</taxon>
        <taxon>Bacteroidaceae</taxon>
        <taxon>Bacteroides</taxon>
    </lineage>
</organism>
<dbReference type="PATRIC" id="fig|997873.3.peg.4105"/>
<dbReference type="GeneID" id="75111364"/>
<dbReference type="RefSeq" id="WP_005682565.1">
    <property type="nucleotide sequence ID" value="NZ_CP072258.1"/>
</dbReference>
<comment type="caution">
    <text evidence="1">The sequence shown here is derived from an EMBL/GenBank/DDBJ whole genome shotgun (WGS) entry which is preliminary data.</text>
</comment>
<name>I9PK91_9BACE</name>
<evidence type="ECO:0008006" key="3">
    <source>
        <dbReference type="Google" id="ProtNLM"/>
    </source>
</evidence>
<accession>I9PK91</accession>
<reference evidence="1 2" key="1">
    <citation type="submission" date="2012-02" db="EMBL/GenBank/DDBJ databases">
        <title>The Genome Sequence of Bacteroides caccae CL03T12C61.</title>
        <authorList>
            <consortium name="The Broad Institute Genome Sequencing Platform"/>
            <person name="Earl A."/>
            <person name="Ward D."/>
            <person name="Feldgarden M."/>
            <person name="Gevers D."/>
            <person name="Zitomersky N.L."/>
            <person name="Coyne M.J."/>
            <person name="Comstock L.E."/>
            <person name="Young S.K."/>
            <person name="Zeng Q."/>
            <person name="Gargeya S."/>
            <person name="Fitzgerald M."/>
            <person name="Haas B."/>
            <person name="Abouelleil A."/>
            <person name="Alvarado L."/>
            <person name="Arachchi H.M."/>
            <person name="Berlin A."/>
            <person name="Chapman S.B."/>
            <person name="Gearin G."/>
            <person name="Goldberg J."/>
            <person name="Griggs A."/>
            <person name="Gujja S."/>
            <person name="Hansen M."/>
            <person name="Heiman D."/>
            <person name="Howarth C."/>
            <person name="Larimer J."/>
            <person name="Lui A."/>
            <person name="MacDonald P.J.P."/>
            <person name="McCowen C."/>
            <person name="Montmayeur A."/>
            <person name="Murphy C."/>
            <person name="Neiman D."/>
            <person name="Pearson M."/>
            <person name="Priest M."/>
            <person name="Roberts A."/>
            <person name="Saif S."/>
            <person name="Shea T."/>
            <person name="Sisk P."/>
            <person name="Stolte C."/>
            <person name="Sykes S."/>
            <person name="Wortman J."/>
            <person name="Nusbaum C."/>
            <person name="Birren B."/>
        </authorList>
    </citation>
    <scope>NUCLEOTIDE SEQUENCE [LARGE SCALE GENOMIC DNA]</scope>
    <source>
        <strain evidence="1 2">CL03T12C61</strain>
    </source>
</reference>
<keyword evidence="2" id="KW-1185">Reference proteome</keyword>
<proteinExistence type="predicted"/>
<dbReference type="Proteomes" id="UP000002965">
    <property type="component" value="Unassembled WGS sequence"/>
</dbReference>
<gene>
    <name evidence="1" type="ORF">HMPREF1061_03942</name>
</gene>
<protein>
    <recommendedName>
        <fullName evidence="3">KAP NTPase domain-containing protein</fullName>
    </recommendedName>
</protein>
<evidence type="ECO:0000313" key="1">
    <source>
        <dbReference type="EMBL" id="EIY16836.1"/>
    </source>
</evidence>
<dbReference type="EMBL" id="AGXF01000021">
    <property type="protein sequence ID" value="EIY16836.1"/>
    <property type="molecule type" value="Genomic_DNA"/>
</dbReference>
<dbReference type="AlphaFoldDB" id="I9PK91"/>